<evidence type="ECO:0000313" key="2">
    <source>
        <dbReference type="Proteomes" id="UP001292094"/>
    </source>
</evidence>
<organism evidence="1 2">
    <name type="scientific">Petrolisthes manimaculis</name>
    <dbReference type="NCBI Taxonomy" id="1843537"/>
    <lineage>
        <taxon>Eukaryota</taxon>
        <taxon>Metazoa</taxon>
        <taxon>Ecdysozoa</taxon>
        <taxon>Arthropoda</taxon>
        <taxon>Crustacea</taxon>
        <taxon>Multicrustacea</taxon>
        <taxon>Malacostraca</taxon>
        <taxon>Eumalacostraca</taxon>
        <taxon>Eucarida</taxon>
        <taxon>Decapoda</taxon>
        <taxon>Pleocyemata</taxon>
        <taxon>Anomura</taxon>
        <taxon>Galatheoidea</taxon>
        <taxon>Porcellanidae</taxon>
        <taxon>Petrolisthes</taxon>
    </lineage>
</organism>
<dbReference type="Proteomes" id="UP001292094">
    <property type="component" value="Unassembled WGS sequence"/>
</dbReference>
<proteinExistence type="predicted"/>
<gene>
    <name evidence="1" type="ORF">Pmani_036199</name>
</gene>
<sequence>MGVWEERLVEESWRGRRDWLRHGDLGGEVGEGKEAWEERLTLHSLTSLPQAPSYNQEEAGERTSYVCVGDFVLVLPLAGDGRGKAGAGKVRVERDGRGKAGVGKI</sequence>
<reference evidence="1" key="1">
    <citation type="submission" date="2023-11" db="EMBL/GenBank/DDBJ databases">
        <title>Genome assemblies of two species of porcelain crab, Petrolisthes cinctipes and Petrolisthes manimaculis (Anomura: Porcellanidae).</title>
        <authorList>
            <person name="Angst P."/>
        </authorList>
    </citation>
    <scope>NUCLEOTIDE SEQUENCE</scope>
    <source>
        <strain evidence="1">PB745_02</strain>
        <tissue evidence="1">Gill</tissue>
    </source>
</reference>
<dbReference type="EMBL" id="JAWZYT010005322">
    <property type="protein sequence ID" value="KAK4290940.1"/>
    <property type="molecule type" value="Genomic_DNA"/>
</dbReference>
<keyword evidence="2" id="KW-1185">Reference proteome</keyword>
<name>A0AAE1NIX3_9EUCA</name>
<accession>A0AAE1NIX3</accession>
<comment type="caution">
    <text evidence="1">The sequence shown here is derived from an EMBL/GenBank/DDBJ whole genome shotgun (WGS) entry which is preliminary data.</text>
</comment>
<dbReference type="AlphaFoldDB" id="A0AAE1NIX3"/>
<evidence type="ECO:0000313" key="1">
    <source>
        <dbReference type="EMBL" id="KAK4290940.1"/>
    </source>
</evidence>
<protein>
    <submittedName>
        <fullName evidence="1">Uncharacterized protein</fullName>
    </submittedName>
</protein>